<organism evidence="3 4">
    <name type="scientific">Tieghemostelium lacteum</name>
    <name type="common">Slime mold</name>
    <name type="synonym">Dictyostelium lacteum</name>
    <dbReference type="NCBI Taxonomy" id="361077"/>
    <lineage>
        <taxon>Eukaryota</taxon>
        <taxon>Amoebozoa</taxon>
        <taxon>Evosea</taxon>
        <taxon>Eumycetozoa</taxon>
        <taxon>Dictyostelia</taxon>
        <taxon>Dictyosteliales</taxon>
        <taxon>Raperosteliaceae</taxon>
        <taxon>Tieghemostelium</taxon>
    </lineage>
</organism>
<dbReference type="Pfam" id="PF13236">
    <property type="entry name" value="CLU"/>
    <property type="match status" value="1"/>
</dbReference>
<feature type="domain" description="Clu" evidence="2">
    <location>
        <begin position="289"/>
        <end position="533"/>
    </location>
</feature>
<dbReference type="PANTHER" id="PTHR12601:SF11">
    <property type="entry name" value="CLU DOMAIN-CONTAINING PROTEIN"/>
    <property type="match status" value="1"/>
</dbReference>
<keyword evidence="4" id="KW-1185">Reference proteome</keyword>
<evidence type="ECO:0000313" key="4">
    <source>
        <dbReference type="Proteomes" id="UP000076078"/>
    </source>
</evidence>
<dbReference type="OrthoDB" id="19471at2759"/>
<feature type="region of interest" description="Disordered" evidence="1">
    <location>
        <begin position="14"/>
        <end position="49"/>
    </location>
</feature>
<dbReference type="EMBL" id="LODT01000028">
    <property type="protein sequence ID" value="KYQ92909.1"/>
    <property type="molecule type" value="Genomic_DNA"/>
</dbReference>
<feature type="compositionally biased region" description="Polar residues" evidence="1">
    <location>
        <begin position="87"/>
        <end position="104"/>
    </location>
</feature>
<dbReference type="InterPro" id="IPR027523">
    <property type="entry name" value="CLU_prot"/>
</dbReference>
<dbReference type="PROSITE" id="PS51823">
    <property type="entry name" value="CLU"/>
    <property type="match status" value="1"/>
</dbReference>
<proteinExistence type="predicted"/>
<dbReference type="Gene3D" id="3.80.10.10">
    <property type="entry name" value="Ribonuclease Inhibitor"/>
    <property type="match status" value="1"/>
</dbReference>
<feature type="compositionally biased region" description="Low complexity" evidence="1">
    <location>
        <begin position="140"/>
        <end position="161"/>
    </location>
</feature>
<dbReference type="Proteomes" id="UP000076078">
    <property type="component" value="Unassembled WGS sequence"/>
</dbReference>
<name>A0A151ZG68_TIELA</name>
<dbReference type="InterPro" id="IPR032675">
    <property type="entry name" value="LRR_dom_sf"/>
</dbReference>
<evidence type="ECO:0000313" key="3">
    <source>
        <dbReference type="EMBL" id="KYQ92909.1"/>
    </source>
</evidence>
<reference evidence="3 4" key="1">
    <citation type="submission" date="2015-12" db="EMBL/GenBank/DDBJ databases">
        <title>Dictyostelia acquired genes for synthesis and detection of signals that induce cell-type specialization by lateral gene transfer from prokaryotes.</title>
        <authorList>
            <person name="Gloeckner G."/>
            <person name="Schaap P."/>
        </authorList>
    </citation>
    <scope>NUCLEOTIDE SEQUENCE [LARGE SCALE GENOMIC DNA]</scope>
    <source>
        <strain evidence="3 4">TK</strain>
    </source>
</reference>
<evidence type="ECO:0000256" key="1">
    <source>
        <dbReference type="SAM" id="MobiDB-lite"/>
    </source>
</evidence>
<dbReference type="PANTHER" id="PTHR12601">
    <property type="entry name" value="EUKARYOTIC TRANSLATION INITIATION FACTOR 3 SUBUNIT EIF-3"/>
    <property type="match status" value="1"/>
</dbReference>
<sequence length="1466" mass="165317">MSGRNFTDVMAYWGGKEKTAPKIPRAFGKKAPPQQQQQPQIQPQQPPQVAISQPAVVNVVNITINNVVSQPTTTTPIKENPYIAGENNGTNVSPDTEQQQSIGSVNPYANADLSSSTSSQPVVNKYDNQNFDPNQHQQTVNSYNSSNYGGSSGVPSSTSASQYGASQYGASQYGASQYGSESDRRAYLMDEDDDYYDDDGEYGDDDEVKKSYNERDISELDLSKLEGLLLGTSITASESSEYDIQQSIDDLKRQQEEAQLKTQDIPEMQPSFNPYISNGPSIITSSSYKDAKFLLDGKSSSSPQKDSTVESLTSWNSEFQKLIEMDDCLEKFERLSSLEHDFVYAAETYGRIIISEHFLPHNVRTIKPVTVGGIAGGEKYIVQGILFKFAVENETFGLYGNDENAMKTAAHELNGCTSFLNVGVKGLHVPLMAYIDYRGFRLVAMSLLPISKKSLVYGSSDAGQTVHTSNTLFNHLFASSAKIVNLKSHLVQDSSGDFKSLHGPIDIEGHIGSDNRFYLLDFARLSPPEPPSHRGSYLYKLLRLEFVRSYEKPLCSDAFSPMVSIDIENHNTEVREAYEHLLKVLVPKVAKIIDEKQQGSSINSDLKQFSKLLHSEGINVRLIGNIYNELTTFNSKIFVVVEATIRTLKSLARELLRREMKKTHLPSDFPYKTKMLNFLNLIFGELKGATLDFWDTIFVEKLKKKYKGMEKDNTLPLENLSLLYKVEKPLQVYTTVGEIIKHFILQSDYLRNYLFEGFIKCIGLNVSEAVQKEFCYNSSTGFLFVDPDIKELTTIITRLNIIDYADGMSLYYKSMLLKENNKAKQRLLSISKSRLEQSLSSMSTNYLAIFQLGNVIRLMAKFNTEHYPRLDALELAENTYLSVEKLRVEGNLLFLAKTNRAKTLYLKLIDSPRDVKSLGNLQDIAKDFKSNYSTYKGFLYPSYLLAKIYYVRCLRSYEENYMQIYQNFQELIEKDPQDYKSHMVLGKFLIHSEKYLKEIPNTQELIRNHLSTAIKGDPTLVRKLSDLVHDNPWAVYPFASSSPSISNEIRQHFGKVTGSMIVPSNQVINSSDSEYFTDVNVDKLSIKEGKHANSVVNLISFLGQKLQRLNISKIEDLSSVTIIPAAIESIKNTLVSINLGGCAFVTDEIFTAICSPLLKKIKIFRNNNITSVSYEAMVNVAGESLETLDVGQCENLTDDTIKGFTIKCPKLKKLALPSSVSTQTVKELLDNLKELHTLDTLGCNTLDREVIKLAFEWSTSLIKLRDSVGVPHFTFIKGNQLSIKNINPHFTMAQETIYLATFQSFEKFMMLVVGFKKLPFVMRSYTVYLHKDHKLVKFRDSPLEVNNSGYLKVSYIERVEKPMAQAVIYNPIRKDSYNIHLQTIKFPPVSVGAAIINFTHDHCNYLINTRSQGMATSTFNSTLSENGVTRTSITNQRNNKISIDVDTMTTTRFQQFAVHLSMCHEP</sequence>
<dbReference type="OMA" id="LTSWNSE"/>
<protein>
    <recommendedName>
        <fullName evidence="2">Clu domain-containing protein</fullName>
    </recommendedName>
</protein>
<dbReference type="SUPFAM" id="SSF52047">
    <property type="entry name" value="RNI-like"/>
    <property type="match status" value="1"/>
</dbReference>
<dbReference type="InterPro" id="IPR025697">
    <property type="entry name" value="CLU_dom"/>
</dbReference>
<dbReference type="GO" id="GO:0003729">
    <property type="term" value="F:mRNA binding"/>
    <property type="evidence" value="ECO:0007669"/>
    <property type="project" value="TreeGrafter"/>
</dbReference>
<comment type="caution">
    <text evidence="3">The sequence shown here is derived from an EMBL/GenBank/DDBJ whole genome shotgun (WGS) entry which is preliminary data.</text>
</comment>
<dbReference type="FunCoup" id="A0A151ZG68">
    <property type="interactions" value="616"/>
</dbReference>
<evidence type="ECO:0000259" key="2">
    <source>
        <dbReference type="PROSITE" id="PS51823"/>
    </source>
</evidence>
<dbReference type="GO" id="GO:0048312">
    <property type="term" value="P:intracellular distribution of mitochondria"/>
    <property type="evidence" value="ECO:0007669"/>
    <property type="project" value="TreeGrafter"/>
</dbReference>
<dbReference type="GO" id="GO:0005737">
    <property type="term" value="C:cytoplasm"/>
    <property type="evidence" value="ECO:0007669"/>
    <property type="project" value="TreeGrafter"/>
</dbReference>
<feature type="compositionally biased region" description="Polar residues" evidence="1">
    <location>
        <begin position="112"/>
        <end position="139"/>
    </location>
</feature>
<accession>A0A151ZG68</accession>
<gene>
    <name evidence="3" type="ORF">DLAC_05501</name>
</gene>
<dbReference type="InParanoid" id="A0A151ZG68"/>
<feature type="region of interest" description="Disordered" evidence="1">
    <location>
        <begin position="71"/>
        <end position="163"/>
    </location>
</feature>
<feature type="compositionally biased region" description="Low complexity" evidence="1">
    <location>
        <begin position="32"/>
        <end position="43"/>
    </location>
</feature>